<name>A0A6J5QAE6_9CAUD</name>
<sequence>MPNLIPMKDLGRERAMYSFLMTPWMQTPAMVRQRERNLAYLASHIAIERANNPDLACLSDAEMTKQVMQMPTNDKLVLACTTKDGQEIYTCETVLTAFWRQCSNDSTGSRYGDH</sequence>
<evidence type="ECO:0000313" key="1">
    <source>
        <dbReference type="EMBL" id="CAB4178511.1"/>
    </source>
</evidence>
<evidence type="ECO:0000313" key="2">
    <source>
        <dbReference type="EMBL" id="CAB4219700.1"/>
    </source>
</evidence>
<organism evidence="1">
    <name type="scientific">uncultured Caudovirales phage</name>
    <dbReference type="NCBI Taxonomy" id="2100421"/>
    <lineage>
        <taxon>Viruses</taxon>
        <taxon>Duplodnaviria</taxon>
        <taxon>Heunggongvirae</taxon>
        <taxon>Uroviricota</taxon>
        <taxon>Caudoviricetes</taxon>
        <taxon>Peduoviridae</taxon>
        <taxon>Maltschvirus</taxon>
        <taxon>Maltschvirus maltsch</taxon>
    </lineage>
</organism>
<proteinExistence type="predicted"/>
<reference evidence="1" key="1">
    <citation type="submission" date="2020-05" db="EMBL/GenBank/DDBJ databases">
        <authorList>
            <person name="Chiriac C."/>
            <person name="Salcher M."/>
            <person name="Ghai R."/>
            <person name="Kavagutti S V."/>
        </authorList>
    </citation>
    <scope>NUCLEOTIDE SEQUENCE</scope>
</reference>
<protein>
    <submittedName>
        <fullName evidence="1">Uncharacterized protein</fullName>
    </submittedName>
</protein>
<dbReference type="EMBL" id="LR797485">
    <property type="protein sequence ID" value="CAB4219700.1"/>
    <property type="molecule type" value="Genomic_DNA"/>
</dbReference>
<dbReference type="EMBL" id="LR796967">
    <property type="protein sequence ID" value="CAB4178511.1"/>
    <property type="molecule type" value="Genomic_DNA"/>
</dbReference>
<gene>
    <name evidence="1" type="ORF">UFOVP1021_54</name>
    <name evidence="2" type="ORF">UFOVP1622_18</name>
</gene>
<accession>A0A6J5QAE6</accession>